<dbReference type="Gene3D" id="3.40.630.30">
    <property type="match status" value="1"/>
</dbReference>
<proteinExistence type="predicted"/>
<accession>A0ABZ1Q6F5</accession>
<dbReference type="InterPro" id="IPR031165">
    <property type="entry name" value="GNAT_YJDJ"/>
</dbReference>
<feature type="domain" description="N-acetyltransferase" evidence="1">
    <location>
        <begin position="15"/>
        <end position="104"/>
    </location>
</feature>
<evidence type="ECO:0000313" key="3">
    <source>
        <dbReference type="Proteomes" id="UP001432312"/>
    </source>
</evidence>
<evidence type="ECO:0000313" key="2">
    <source>
        <dbReference type="EMBL" id="WUN78070.1"/>
    </source>
</evidence>
<sequence>MPDSPSSPNAPIEFQDERKAGRLLAVEDGTAVGYIAYFVLAEPPHALVAVHTVVEPGHEGRGIAGGLVRTFYGLAGAEGVPVVPLCPYAASWAAKHPDEAPVAPAEVVAAAKAQLAAGSDLW</sequence>
<keyword evidence="3" id="KW-1185">Reference proteome</keyword>
<name>A0ABZ1Q6F5_9ACTN</name>
<organism evidence="2 3">
    <name type="scientific">Streptomyces erythrochromogenes</name>
    <dbReference type="NCBI Taxonomy" id="285574"/>
    <lineage>
        <taxon>Bacteria</taxon>
        <taxon>Bacillati</taxon>
        <taxon>Actinomycetota</taxon>
        <taxon>Actinomycetes</taxon>
        <taxon>Kitasatosporales</taxon>
        <taxon>Streptomycetaceae</taxon>
        <taxon>Streptomyces</taxon>
    </lineage>
</organism>
<dbReference type="Proteomes" id="UP001432312">
    <property type="component" value="Chromosome"/>
</dbReference>
<dbReference type="PROSITE" id="PS51729">
    <property type="entry name" value="GNAT_YJDJ"/>
    <property type="match status" value="1"/>
</dbReference>
<evidence type="ECO:0000259" key="1">
    <source>
        <dbReference type="PROSITE" id="PS51729"/>
    </source>
</evidence>
<dbReference type="SUPFAM" id="SSF55729">
    <property type="entry name" value="Acyl-CoA N-acyltransferases (Nat)"/>
    <property type="match status" value="1"/>
</dbReference>
<gene>
    <name evidence="2" type="ORF">OHA91_05925</name>
</gene>
<dbReference type="EMBL" id="CP108036">
    <property type="protein sequence ID" value="WUN78070.1"/>
    <property type="molecule type" value="Genomic_DNA"/>
</dbReference>
<dbReference type="RefSeq" id="WP_031147151.1">
    <property type="nucleotide sequence ID" value="NZ_CP108036.1"/>
</dbReference>
<dbReference type="InterPro" id="IPR016181">
    <property type="entry name" value="Acyl_CoA_acyltransferase"/>
</dbReference>
<dbReference type="Pfam" id="PF14542">
    <property type="entry name" value="Acetyltransf_CG"/>
    <property type="match status" value="1"/>
</dbReference>
<protein>
    <submittedName>
        <fullName evidence="2">N-acetyltransferase</fullName>
    </submittedName>
</protein>
<dbReference type="CDD" id="cd04301">
    <property type="entry name" value="NAT_SF"/>
    <property type="match status" value="1"/>
</dbReference>
<reference evidence="2" key="1">
    <citation type="submission" date="2022-10" db="EMBL/GenBank/DDBJ databases">
        <title>The complete genomes of actinobacterial strains from the NBC collection.</title>
        <authorList>
            <person name="Joergensen T.S."/>
            <person name="Alvarez Arevalo M."/>
            <person name="Sterndorff E.B."/>
            <person name="Faurdal D."/>
            <person name="Vuksanovic O."/>
            <person name="Mourched A.-S."/>
            <person name="Charusanti P."/>
            <person name="Shaw S."/>
            <person name="Blin K."/>
            <person name="Weber T."/>
        </authorList>
    </citation>
    <scope>NUCLEOTIDE SEQUENCE</scope>
    <source>
        <strain evidence="2">NBC_00303</strain>
    </source>
</reference>
<dbReference type="GeneID" id="95495554"/>